<proteinExistence type="predicted"/>
<dbReference type="Proteomes" id="UP001153269">
    <property type="component" value="Unassembled WGS sequence"/>
</dbReference>
<accession>A0A9N7VAL3</accession>
<dbReference type="AlphaFoldDB" id="A0A9N7VAL3"/>
<protein>
    <submittedName>
        <fullName evidence="1">Uncharacterized protein</fullName>
    </submittedName>
</protein>
<gene>
    <name evidence="1" type="ORF">PLEPLA_LOCUS32728</name>
</gene>
<dbReference type="EMBL" id="CADEAL010003524">
    <property type="protein sequence ID" value="CAB1444998.1"/>
    <property type="molecule type" value="Genomic_DNA"/>
</dbReference>
<keyword evidence="2" id="KW-1185">Reference proteome</keyword>
<sequence>TAASTAHVAVSLAADSICLDPLPSSVPGASGTHLFSGKTATEAERQVCPLRGGAAEARTASKSPFSVEVVQP</sequence>
<reference evidence="1" key="1">
    <citation type="submission" date="2020-03" db="EMBL/GenBank/DDBJ databases">
        <authorList>
            <person name="Weist P."/>
        </authorList>
    </citation>
    <scope>NUCLEOTIDE SEQUENCE</scope>
</reference>
<evidence type="ECO:0000313" key="1">
    <source>
        <dbReference type="EMBL" id="CAB1444998.1"/>
    </source>
</evidence>
<evidence type="ECO:0000313" key="2">
    <source>
        <dbReference type="Proteomes" id="UP001153269"/>
    </source>
</evidence>
<organism evidence="1 2">
    <name type="scientific">Pleuronectes platessa</name>
    <name type="common">European plaice</name>
    <dbReference type="NCBI Taxonomy" id="8262"/>
    <lineage>
        <taxon>Eukaryota</taxon>
        <taxon>Metazoa</taxon>
        <taxon>Chordata</taxon>
        <taxon>Craniata</taxon>
        <taxon>Vertebrata</taxon>
        <taxon>Euteleostomi</taxon>
        <taxon>Actinopterygii</taxon>
        <taxon>Neopterygii</taxon>
        <taxon>Teleostei</taxon>
        <taxon>Neoteleostei</taxon>
        <taxon>Acanthomorphata</taxon>
        <taxon>Carangaria</taxon>
        <taxon>Pleuronectiformes</taxon>
        <taxon>Pleuronectoidei</taxon>
        <taxon>Pleuronectidae</taxon>
        <taxon>Pleuronectes</taxon>
    </lineage>
</organism>
<feature type="non-terminal residue" evidence="1">
    <location>
        <position position="1"/>
    </location>
</feature>
<comment type="caution">
    <text evidence="1">The sequence shown here is derived from an EMBL/GenBank/DDBJ whole genome shotgun (WGS) entry which is preliminary data.</text>
</comment>
<name>A0A9N7VAL3_PLEPL</name>